<dbReference type="InterPro" id="IPR035906">
    <property type="entry name" value="MetI-like_sf"/>
</dbReference>
<evidence type="ECO:0000256" key="3">
    <source>
        <dbReference type="ARBA" id="ARBA00016864"/>
    </source>
</evidence>
<keyword evidence="4" id="KW-0813">Transport</keyword>
<dbReference type="PANTHER" id="PTHR42922:SF1">
    <property type="entry name" value="PHOSPHATE TRANSPORT SYSTEM PERMEASE PROTEIN PSTA"/>
    <property type="match status" value="1"/>
</dbReference>
<evidence type="ECO:0000256" key="7">
    <source>
        <dbReference type="ARBA" id="ARBA00022692"/>
    </source>
</evidence>
<dbReference type="EMBL" id="DSAC01000073">
    <property type="protein sequence ID" value="HHO74208.1"/>
    <property type="molecule type" value="Genomic_DNA"/>
</dbReference>
<evidence type="ECO:0000256" key="4">
    <source>
        <dbReference type="ARBA" id="ARBA00022448"/>
    </source>
</evidence>
<feature type="transmembrane region" description="Helical" evidence="10">
    <location>
        <begin position="67"/>
        <end position="91"/>
    </location>
</feature>
<evidence type="ECO:0000259" key="11">
    <source>
        <dbReference type="PROSITE" id="PS50928"/>
    </source>
</evidence>
<evidence type="ECO:0000256" key="5">
    <source>
        <dbReference type="ARBA" id="ARBA00022475"/>
    </source>
</evidence>
<dbReference type="InterPro" id="IPR000515">
    <property type="entry name" value="MetI-like"/>
</dbReference>
<proteinExistence type="inferred from homology"/>
<dbReference type="Gene3D" id="1.10.3720.10">
    <property type="entry name" value="MetI-like"/>
    <property type="match status" value="1"/>
</dbReference>
<feature type="transmembrane region" description="Helical" evidence="10">
    <location>
        <begin position="252"/>
        <end position="274"/>
    </location>
</feature>
<dbReference type="InterPro" id="IPR005672">
    <property type="entry name" value="Phosphate_PstA"/>
</dbReference>
<reference evidence="12" key="1">
    <citation type="journal article" date="2020" name="mSystems">
        <title>Genome- and Community-Level Interaction Insights into Carbon Utilization and Element Cycling Functions of Hydrothermarchaeota in Hydrothermal Sediment.</title>
        <authorList>
            <person name="Zhou Z."/>
            <person name="Liu Y."/>
            <person name="Xu W."/>
            <person name="Pan J."/>
            <person name="Luo Z.H."/>
            <person name="Li M."/>
        </authorList>
    </citation>
    <scope>NUCLEOTIDE SEQUENCE [LARGE SCALE GENOMIC DNA]</scope>
    <source>
        <strain evidence="12">SpSt-114</strain>
    </source>
</reference>
<keyword evidence="7 10" id="KW-0812">Transmembrane</keyword>
<evidence type="ECO:0000313" key="12">
    <source>
        <dbReference type="EMBL" id="HHO74208.1"/>
    </source>
</evidence>
<accession>A0A7C5WYS1</accession>
<keyword evidence="8 10" id="KW-1133">Transmembrane helix</keyword>
<comment type="similarity">
    <text evidence="2 10">Belongs to the binding-protein-dependent transport system permease family. CysTW subfamily.</text>
</comment>
<dbReference type="SUPFAM" id="SSF161098">
    <property type="entry name" value="MetI-like"/>
    <property type="match status" value="1"/>
</dbReference>
<sequence>MSKKVRRKLFSNFMLFLSFITSAYGIFWLFWILGSLFINGFKYLSPELIYLDPTPPGQEGGGLRPAFVGHLIITSLATLIGVPIGIMAGIYFAEYGRNSKFFMTIRQITDIMVSTPSILMGAVVYAVLVKPVGHFNGFSGAVALALLMLPVIAITTDEMLKLVPKEMREAAYALGAYKWQVIKNVVMRAAKVGIMTGVILGVARIAGETAPLLFTSFNNNVLTFDLRDPMASLTVTMFNYVMGPYHYWHQQAWAAAFILTMGVLLLSIIARVLLHRNLLEPLFYIVRSITGKKGG</sequence>
<dbReference type="Pfam" id="PF00528">
    <property type="entry name" value="BPD_transp_1"/>
    <property type="match status" value="1"/>
</dbReference>
<evidence type="ECO:0000256" key="9">
    <source>
        <dbReference type="ARBA" id="ARBA00023136"/>
    </source>
</evidence>
<gene>
    <name evidence="12" type="primary">pstA</name>
    <name evidence="12" type="ORF">ENN04_06160</name>
</gene>
<evidence type="ECO:0000256" key="2">
    <source>
        <dbReference type="ARBA" id="ARBA00007069"/>
    </source>
</evidence>
<feature type="transmembrane region" description="Helical" evidence="10">
    <location>
        <begin position="111"/>
        <end position="129"/>
    </location>
</feature>
<dbReference type="NCBIfam" id="TIGR00974">
    <property type="entry name" value="3a0107s02c"/>
    <property type="match status" value="1"/>
</dbReference>
<protein>
    <recommendedName>
        <fullName evidence="3 10">Phosphate transport system permease protein PstA</fullName>
    </recommendedName>
</protein>
<dbReference type="AlphaFoldDB" id="A0A7C5WYS1"/>
<comment type="caution">
    <text evidence="12">The sequence shown here is derived from an EMBL/GenBank/DDBJ whole genome shotgun (WGS) entry which is preliminary data.</text>
</comment>
<evidence type="ECO:0000256" key="8">
    <source>
        <dbReference type="ARBA" id="ARBA00022989"/>
    </source>
</evidence>
<feature type="transmembrane region" description="Helical" evidence="10">
    <location>
        <begin position="12"/>
        <end position="38"/>
    </location>
</feature>
<evidence type="ECO:0000256" key="6">
    <source>
        <dbReference type="ARBA" id="ARBA00022592"/>
    </source>
</evidence>
<dbReference type="GO" id="GO:0035435">
    <property type="term" value="P:phosphate ion transmembrane transport"/>
    <property type="evidence" value="ECO:0007669"/>
    <property type="project" value="InterPro"/>
</dbReference>
<organism evidence="12">
    <name type="scientific">Thermocrinis ruber</name>
    <dbReference type="NCBI Taxonomy" id="75906"/>
    <lineage>
        <taxon>Bacteria</taxon>
        <taxon>Pseudomonadati</taxon>
        <taxon>Aquificota</taxon>
        <taxon>Aquificia</taxon>
        <taxon>Aquificales</taxon>
        <taxon>Aquificaceae</taxon>
        <taxon>Thermocrinis</taxon>
    </lineage>
</organism>
<keyword evidence="6" id="KW-0592">Phosphate transport</keyword>
<dbReference type="GO" id="GO:0005886">
    <property type="term" value="C:plasma membrane"/>
    <property type="evidence" value="ECO:0007669"/>
    <property type="project" value="UniProtKB-SubCell"/>
</dbReference>
<dbReference type="PANTHER" id="PTHR42922">
    <property type="entry name" value="PHOSPHATE TRANSPORT SYSTEM PERMEASE PROTEIN PSTA"/>
    <property type="match status" value="1"/>
</dbReference>
<evidence type="ECO:0000256" key="10">
    <source>
        <dbReference type="RuleBase" id="RU363043"/>
    </source>
</evidence>
<feature type="domain" description="ABC transmembrane type-1" evidence="11">
    <location>
        <begin position="67"/>
        <end position="270"/>
    </location>
</feature>
<dbReference type="InterPro" id="IPR051408">
    <property type="entry name" value="Phosphate_transprt_permease"/>
</dbReference>
<comment type="subcellular location">
    <subcellularLocation>
        <location evidence="1 10">Cell membrane</location>
        <topology evidence="1 10">Multi-pass membrane protein</topology>
    </subcellularLocation>
</comment>
<dbReference type="GO" id="GO:0005315">
    <property type="term" value="F:phosphate transmembrane transporter activity"/>
    <property type="evidence" value="ECO:0007669"/>
    <property type="project" value="InterPro"/>
</dbReference>
<keyword evidence="9 10" id="KW-0472">Membrane</keyword>
<evidence type="ECO:0000256" key="1">
    <source>
        <dbReference type="ARBA" id="ARBA00004651"/>
    </source>
</evidence>
<keyword evidence="5 10" id="KW-1003">Cell membrane</keyword>
<feature type="transmembrane region" description="Helical" evidence="10">
    <location>
        <begin position="192"/>
        <end position="214"/>
    </location>
</feature>
<dbReference type="PROSITE" id="PS50928">
    <property type="entry name" value="ABC_TM1"/>
    <property type="match status" value="1"/>
</dbReference>
<dbReference type="CDD" id="cd06261">
    <property type="entry name" value="TM_PBP2"/>
    <property type="match status" value="1"/>
</dbReference>
<feature type="transmembrane region" description="Helical" evidence="10">
    <location>
        <begin position="135"/>
        <end position="155"/>
    </location>
</feature>
<name>A0A7C5WYS1_9AQUI</name>